<reference evidence="2" key="1">
    <citation type="journal article" date="2023" name="IMA Fungus">
        <title>Comparative genomic study of the Penicillium genus elucidates a diverse pangenome and 15 lateral gene transfer events.</title>
        <authorList>
            <person name="Petersen C."/>
            <person name="Sorensen T."/>
            <person name="Nielsen M.R."/>
            <person name="Sondergaard T.E."/>
            <person name="Sorensen J.L."/>
            <person name="Fitzpatrick D.A."/>
            <person name="Frisvad J.C."/>
            <person name="Nielsen K.L."/>
        </authorList>
    </citation>
    <scope>NUCLEOTIDE SEQUENCE</scope>
    <source>
        <strain evidence="2">IBT 17514</strain>
    </source>
</reference>
<name>A0AAD6HTJ9_9EURO</name>
<dbReference type="Proteomes" id="UP001215712">
    <property type="component" value="Unassembled WGS sequence"/>
</dbReference>
<evidence type="ECO:0000256" key="1">
    <source>
        <dbReference type="SAM" id="MobiDB-lite"/>
    </source>
</evidence>
<feature type="compositionally biased region" description="Basic and acidic residues" evidence="1">
    <location>
        <begin position="1"/>
        <end position="19"/>
    </location>
</feature>
<organism evidence="2 3">
    <name type="scientific">Penicillium malachiteum</name>
    <dbReference type="NCBI Taxonomy" id="1324776"/>
    <lineage>
        <taxon>Eukaryota</taxon>
        <taxon>Fungi</taxon>
        <taxon>Dikarya</taxon>
        <taxon>Ascomycota</taxon>
        <taxon>Pezizomycotina</taxon>
        <taxon>Eurotiomycetes</taxon>
        <taxon>Eurotiomycetidae</taxon>
        <taxon>Eurotiales</taxon>
        <taxon>Aspergillaceae</taxon>
        <taxon>Penicillium</taxon>
    </lineage>
</organism>
<gene>
    <name evidence="2" type="ORF">N7493_001102</name>
</gene>
<protein>
    <submittedName>
        <fullName evidence="2">Uncharacterized protein</fullName>
    </submittedName>
</protein>
<accession>A0AAD6HTJ9</accession>
<reference evidence="2" key="2">
    <citation type="submission" date="2023-01" db="EMBL/GenBank/DDBJ databases">
        <authorList>
            <person name="Petersen C."/>
        </authorList>
    </citation>
    <scope>NUCLEOTIDE SEQUENCE</scope>
    <source>
        <strain evidence="2">IBT 17514</strain>
    </source>
</reference>
<evidence type="ECO:0000313" key="2">
    <source>
        <dbReference type="EMBL" id="KAJ5737947.1"/>
    </source>
</evidence>
<feature type="region of interest" description="Disordered" evidence="1">
    <location>
        <begin position="1"/>
        <end position="32"/>
    </location>
</feature>
<comment type="caution">
    <text evidence="2">The sequence shown here is derived from an EMBL/GenBank/DDBJ whole genome shotgun (WGS) entry which is preliminary data.</text>
</comment>
<dbReference type="EMBL" id="JAQJAN010000002">
    <property type="protein sequence ID" value="KAJ5737947.1"/>
    <property type="molecule type" value="Genomic_DNA"/>
</dbReference>
<sequence length="84" mass="9080">MEKEMHGHHPESASVERNHPTNRQPESAHYAGSRCPFSKLAGVDWADAASLDIGILVETCHIGVCGSTDWFVVVILMDAIHGVG</sequence>
<keyword evidence="3" id="KW-1185">Reference proteome</keyword>
<dbReference type="AlphaFoldDB" id="A0AAD6HTJ9"/>
<evidence type="ECO:0000313" key="3">
    <source>
        <dbReference type="Proteomes" id="UP001215712"/>
    </source>
</evidence>
<proteinExistence type="predicted"/>